<accession>A0AAJ3NLM8</accession>
<proteinExistence type="inferred from homology"/>
<dbReference type="Gene3D" id="3.60.15.10">
    <property type="entry name" value="Ribonuclease Z/Hydroxyacylglutathione hydrolase-like"/>
    <property type="match status" value="1"/>
</dbReference>
<evidence type="ECO:0000256" key="4">
    <source>
        <dbReference type="ARBA" id="ARBA00022833"/>
    </source>
</evidence>
<keyword evidence="3" id="KW-0378">Hydrolase</keyword>
<evidence type="ECO:0000256" key="2">
    <source>
        <dbReference type="ARBA" id="ARBA00022723"/>
    </source>
</evidence>
<evidence type="ECO:0000256" key="3">
    <source>
        <dbReference type="ARBA" id="ARBA00022801"/>
    </source>
</evidence>
<dbReference type="Pfam" id="PF00753">
    <property type="entry name" value="Lactamase_B"/>
    <property type="match status" value="1"/>
</dbReference>
<gene>
    <name evidence="6" type="ORF">AWC23_21905</name>
</gene>
<protein>
    <recommendedName>
        <fullName evidence="5">Metallo-beta-lactamase domain-containing protein</fullName>
    </recommendedName>
</protein>
<organism evidence="6 7">
    <name type="scientific">Mycobacterium saskatchewanense</name>
    <dbReference type="NCBI Taxonomy" id="220927"/>
    <lineage>
        <taxon>Bacteria</taxon>
        <taxon>Bacillati</taxon>
        <taxon>Actinomycetota</taxon>
        <taxon>Actinomycetes</taxon>
        <taxon>Mycobacteriales</taxon>
        <taxon>Mycobacteriaceae</taxon>
        <taxon>Mycobacterium</taxon>
        <taxon>Mycobacterium simiae complex</taxon>
    </lineage>
</organism>
<dbReference type="PANTHER" id="PTHR42978:SF6">
    <property type="entry name" value="QUORUM-QUENCHING LACTONASE YTNP-RELATED"/>
    <property type="match status" value="1"/>
</dbReference>
<evidence type="ECO:0000313" key="6">
    <source>
        <dbReference type="EMBL" id="ORW68087.1"/>
    </source>
</evidence>
<dbReference type="InterPro" id="IPR051013">
    <property type="entry name" value="MBL_superfamily_lactonases"/>
</dbReference>
<dbReference type="GO" id="GO:0046872">
    <property type="term" value="F:metal ion binding"/>
    <property type="evidence" value="ECO:0007669"/>
    <property type="project" value="UniProtKB-KW"/>
</dbReference>
<keyword evidence="7" id="KW-1185">Reference proteome</keyword>
<evidence type="ECO:0000259" key="5">
    <source>
        <dbReference type="SMART" id="SM00849"/>
    </source>
</evidence>
<dbReference type="PANTHER" id="PTHR42978">
    <property type="entry name" value="QUORUM-QUENCHING LACTONASE YTNP-RELATED-RELATED"/>
    <property type="match status" value="1"/>
</dbReference>
<dbReference type="InterPro" id="IPR001279">
    <property type="entry name" value="Metallo-B-lactamas"/>
</dbReference>
<keyword evidence="2" id="KW-0479">Metal-binding</keyword>
<comment type="caution">
    <text evidence="6">The sequence shown here is derived from an EMBL/GenBank/DDBJ whole genome shotgun (WGS) entry which is preliminary data.</text>
</comment>
<reference evidence="6 7" key="1">
    <citation type="submission" date="2016-01" db="EMBL/GenBank/DDBJ databases">
        <title>The new phylogeny of the genus Mycobacterium.</title>
        <authorList>
            <person name="Tarcisio F."/>
            <person name="Conor M."/>
            <person name="Antonella G."/>
            <person name="Elisabetta G."/>
            <person name="Giulia F.S."/>
            <person name="Sara T."/>
            <person name="Anna F."/>
            <person name="Clotilde B."/>
            <person name="Roberto B."/>
            <person name="Veronica D.S."/>
            <person name="Fabio R."/>
            <person name="Monica P."/>
            <person name="Olivier J."/>
            <person name="Enrico T."/>
            <person name="Nicola S."/>
        </authorList>
    </citation>
    <scope>NUCLEOTIDE SEQUENCE [LARGE SCALE GENOMIC DNA]</scope>
    <source>
        <strain evidence="6 7">DSM 44616</strain>
    </source>
</reference>
<dbReference type="AlphaFoldDB" id="A0AAJ3NLM8"/>
<dbReference type="InterPro" id="IPR036866">
    <property type="entry name" value="RibonucZ/Hydroxyglut_hydro"/>
</dbReference>
<feature type="domain" description="Metallo-beta-lactamase" evidence="5">
    <location>
        <begin position="37"/>
        <end position="241"/>
    </location>
</feature>
<dbReference type="Proteomes" id="UP000193387">
    <property type="component" value="Unassembled WGS sequence"/>
</dbReference>
<dbReference type="SMART" id="SM00849">
    <property type="entry name" value="Lactamase_B"/>
    <property type="match status" value="1"/>
</dbReference>
<keyword evidence="4" id="KW-0862">Zinc</keyword>
<comment type="similarity">
    <text evidence="1">Belongs to the metallo-beta-lactamase superfamily.</text>
</comment>
<dbReference type="SUPFAM" id="SSF56281">
    <property type="entry name" value="Metallo-hydrolase/oxidoreductase"/>
    <property type="match status" value="1"/>
</dbReference>
<evidence type="ECO:0000313" key="7">
    <source>
        <dbReference type="Proteomes" id="UP000193387"/>
    </source>
</evidence>
<name>A0AAJ3NLM8_9MYCO</name>
<sequence>MDGSSKLAPTTLFPDSGEEYWREHPEYLDDEGFLTLGAGGLLVENGQHRVLIDTGMGPILTQPSPDGAFGAIVAGDLLRSLTALGVHHSQLDTVAFTHLHTDHTGWLATVVDPLTGEPPLGHTQVVVTREEADHGAHPFTGPSQAVIDALKPRLRILADGEPVKPGVVLRLHPGHTAGHAIYEIYSAGITLIAFGDTFHSPAHIEHPEWADAMDLDHAQAVETRRSMLGRLAQPDTLGFGLHFADVAFGRVDVVDGHPTWRPVVTDGTA</sequence>
<dbReference type="EMBL" id="LQPR01000055">
    <property type="protein sequence ID" value="ORW68087.1"/>
    <property type="molecule type" value="Genomic_DNA"/>
</dbReference>
<evidence type="ECO:0000256" key="1">
    <source>
        <dbReference type="ARBA" id="ARBA00007749"/>
    </source>
</evidence>
<dbReference type="GO" id="GO:0016787">
    <property type="term" value="F:hydrolase activity"/>
    <property type="evidence" value="ECO:0007669"/>
    <property type="project" value="UniProtKB-KW"/>
</dbReference>